<gene>
    <name evidence="1" type="ORF">CGI_10014449</name>
</gene>
<dbReference type="InParanoid" id="K1QR28"/>
<dbReference type="EMBL" id="JH823243">
    <property type="protein sequence ID" value="EKC33559.1"/>
    <property type="molecule type" value="Genomic_DNA"/>
</dbReference>
<dbReference type="HOGENOM" id="CLU_205490_0_0_1"/>
<reference evidence="1" key="1">
    <citation type="journal article" date="2012" name="Nature">
        <title>The oyster genome reveals stress adaptation and complexity of shell formation.</title>
        <authorList>
            <person name="Zhang G."/>
            <person name="Fang X."/>
            <person name="Guo X."/>
            <person name="Li L."/>
            <person name="Luo R."/>
            <person name="Xu F."/>
            <person name="Yang P."/>
            <person name="Zhang L."/>
            <person name="Wang X."/>
            <person name="Qi H."/>
            <person name="Xiong Z."/>
            <person name="Que H."/>
            <person name="Xie Y."/>
            <person name="Holland P.W."/>
            <person name="Paps J."/>
            <person name="Zhu Y."/>
            <person name="Wu F."/>
            <person name="Chen Y."/>
            <person name="Wang J."/>
            <person name="Peng C."/>
            <person name="Meng J."/>
            <person name="Yang L."/>
            <person name="Liu J."/>
            <person name="Wen B."/>
            <person name="Zhang N."/>
            <person name="Huang Z."/>
            <person name="Zhu Q."/>
            <person name="Feng Y."/>
            <person name="Mount A."/>
            <person name="Hedgecock D."/>
            <person name="Xu Z."/>
            <person name="Liu Y."/>
            <person name="Domazet-Loso T."/>
            <person name="Du Y."/>
            <person name="Sun X."/>
            <person name="Zhang S."/>
            <person name="Liu B."/>
            <person name="Cheng P."/>
            <person name="Jiang X."/>
            <person name="Li J."/>
            <person name="Fan D."/>
            <person name="Wang W."/>
            <person name="Fu W."/>
            <person name="Wang T."/>
            <person name="Wang B."/>
            <person name="Zhang J."/>
            <person name="Peng Z."/>
            <person name="Li Y."/>
            <person name="Li N."/>
            <person name="Wang J."/>
            <person name="Chen M."/>
            <person name="He Y."/>
            <person name="Tan F."/>
            <person name="Song X."/>
            <person name="Zheng Q."/>
            <person name="Huang R."/>
            <person name="Yang H."/>
            <person name="Du X."/>
            <person name="Chen L."/>
            <person name="Yang M."/>
            <person name="Gaffney P.M."/>
            <person name="Wang S."/>
            <person name="Luo L."/>
            <person name="She Z."/>
            <person name="Ming Y."/>
            <person name="Huang W."/>
            <person name="Zhang S."/>
            <person name="Huang B."/>
            <person name="Zhang Y."/>
            <person name="Qu T."/>
            <person name="Ni P."/>
            <person name="Miao G."/>
            <person name="Wang J."/>
            <person name="Wang Q."/>
            <person name="Steinberg C.E."/>
            <person name="Wang H."/>
            <person name="Li N."/>
            <person name="Qian L."/>
            <person name="Zhang G."/>
            <person name="Li Y."/>
            <person name="Yang H."/>
            <person name="Liu X."/>
            <person name="Wang J."/>
            <person name="Yin Y."/>
            <person name="Wang J."/>
        </authorList>
    </citation>
    <scope>NUCLEOTIDE SEQUENCE [LARGE SCALE GENOMIC DNA]</scope>
    <source>
        <strain evidence="1">05x7-T-G4-1.051#20</strain>
    </source>
</reference>
<organism evidence="1">
    <name type="scientific">Magallana gigas</name>
    <name type="common">Pacific oyster</name>
    <name type="synonym">Crassostrea gigas</name>
    <dbReference type="NCBI Taxonomy" id="29159"/>
    <lineage>
        <taxon>Eukaryota</taxon>
        <taxon>Metazoa</taxon>
        <taxon>Spiralia</taxon>
        <taxon>Lophotrochozoa</taxon>
        <taxon>Mollusca</taxon>
        <taxon>Bivalvia</taxon>
        <taxon>Autobranchia</taxon>
        <taxon>Pteriomorphia</taxon>
        <taxon>Ostreida</taxon>
        <taxon>Ostreoidea</taxon>
        <taxon>Ostreidae</taxon>
        <taxon>Magallana</taxon>
    </lineage>
</organism>
<sequence>MRNHGAYFVDFQSANHRLAIYGVLGDLTATKEDGISLLRRCRRLYCVYLGVLHFFRTQRDRHEDAAPV</sequence>
<accession>K1QR28</accession>
<name>K1QR28_MAGGI</name>
<protein>
    <submittedName>
        <fullName evidence="1">Uncharacterized protein</fullName>
    </submittedName>
</protein>
<dbReference type="AlphaFoldDB" id="K1QR28"/>
<evidence type="ECO:0000313" key="1">
    <source>
        <dbReference type="EMBL" id="EKC33559.1"/>
    </source>
</evidence>
<proteinExistence type="predicted"/>